<feature type="binding site" evidence="9">
    <location>
        <position position="173"/>
    </location>
    <ligand>
        <name>1-deoxy-D-xylulose 5-phosphate</name>
        <dbReference type="ChEBI" id="CHEBI:57792"/>
    </ligand>
</feature>
<dbReference type="PIRSF" id="PIRSF006205">
    <property type="entry name" value="Dxp_reductismrs"/>
    <property type="match status" value="1"/>
</dbReference>
<proteinExistence type="inferred from homology"/>
<organism evidence="13 14">
    <name type="scientific">Suilimivivens aceti</name>
    <dbReference type="NCBI Taxonomy" id="2981774"/>
    <lineage>
        <taxon>Bacteria</taxon>
        <taxon>Bacillati</taxon>
        <taxon>Bacillota</taxon>
        <taxon>Clostridia</taxon>
        <taxon>Lachnospirales</taxon>
        <taxon>Lachnospiraceae</taxon>
        <taxon>Suilimivivens</taxon>
    </lineage>
</organism>
<dbReference type="PANTHER" id="PTHR30525:SF0">
    <property type="entry name" value="1-DEOXY-D-XYLULOSE 5-PHOSPHATE REDUCTOISOMERASE, CHLOROPLASTIC"/>
    <property type="match status" value="1"/>
</dbReference>
<dbReference type="Gene3D" id="3.40.50.720">
    <property type="entry name" value="NAD(P)-binding Rossmann-like Domain"/>
    <property type="match status" value="1"/>
</dbReference>
<dbReference type="Gene3D" id="1.10.1740.10">
    <property type="match status" value="1"/>
</dbReference>
<evidence type="ECO:0000256" key="4">
    <source>
        <dbReference type="ARBA" id="ARBA00022857"/>
    </source>
</evidence>
<evidence type="ECO:0000256" key="7">
    <source>
        <dbReference type="ARBA" id="ARBA00023229"/>
    </source>
</evidence>
<feature type="binding site" evidence="9">
    <location>
        <position position="122"/>
    </location>
    <ligand>
        <name>1-deoxy-D-xylulose 5-phosphate</name>
        <dbReference type="ChEBI" id="CHEBI:57792"/>
    </ligand>
</feature>
<comment type="caution">
    <text evidence="13">The sequence shown here is derived from an EMBL/GenBank/DDBJ whole genome shotgun (WGS) entry which is preliminary data.</text>
</comment>
<feature type="domain" description="1-deoxy-D-xylulose 5-phosphate reductoisomerase C-terminal" evidence="11">
    <location>
        <begin position="143"/>
        <end position="226"/>
    </location>
</feature>
<feature type="binding site" evidence="9">
    <location>
        <position position="121"/>
    </location>
    <ligand>
        <name>NADPH</name>
        <dbReference type="ChEBI" id="CHEBI:57783"/>
    </ligand>
</feature>
<comment type="pathway">
    <text evidence="1 9">Isoprenoid biosynthesis; isopentenyl diphosphate biosynthesis via DXP pathway; isopentenyl diphosphate from 1-deoxy-D-xylulose 5-phosphate: step 1/6.</text>
</comment>
<evidence type="ECO:0000256" key="9">
    <source>
        <dbReference type="HAMAP-Rule" id="MF_00183"/>
    </source>
</evidence>
<feature type="binding site" evidence="9">
    <location>
        <position position="35"/>
    </location>
    <ligand>
        <name>NADPH</name>
        <dbReference type="ChEBI" id="CHEBI:57783"/>
    </ligand>
</feature>
<reference evidence="13 14" key="1">
    <citation type="journal article" date="2021" name="ISME Commun">
        <title>Automated analysis of genomic sequences facilitates high-throughput and comprehensive description of bacteria.</title>
        <authorList>
            <person name="Hitch T.C.A."/>
        </authorList>
    </citation>
    <scope>NUCLEOTIDE SEQUENCE [LARGE SCALE GENOMIC DNA]</scope>
    <source>
        <strain evidence="13 14">Sanger_18</strain>
    </source>
</reference>
<dbReference type="Proteomes" id="UP001652432">
    <property type="component" value="Unassembled WGS sequence"/>
</dbReference>
<dbReference type="SUPFAM" id="SSF69055">
    <property type="entry name" value="1-deoxy-D-xylulose-5-phosphate reductoisomerase, C-terminal domain"/>
    <property type="match status" value="1"/>
</dbReference>
<dbReference type="InterPro" id="IPR036169">
    <property type="entry name" value="DXPR_C_sf"/>
</dbReference>
<dbReference type="SUPFAM" id="SSF55347">
    <property type="entry name" value="Glyceraldehyde-3-phosphate dehydrogenase-like, C-terminal domain"/>
    <property type="match status" value="1"/>
</dbReference>
<evidence type="ECO:0000313" key="13">
    <source>
        <dbReference type="EMBL" id="MCU6743607.1"/>
    </source>
</evidence>
<dbReference type="Pfam" id="PF08436">
    <property type="entry name" value="DXP_redisom_C"/>
    <property type="match status" value="1"/>
</dbReference>
<feature type="binding site" evidence="9">
    <location>
        <position position="149"/>
    </location>
    <ligand>
        <name>Mn(2+)</name>
        <dbReference type="ChEBI" id="CHEBI:29035"/>
    </ligand>
</feature>
<dbReference type="EC" id="1.1.1.267" evidence="9"/>
<keyword evidence="3 9" id="KW-0479">Metal-binding</keyword>
<comment type="cofactor">
    <cofactor evidence="9">
        <name>Mg(2+)</name>
        <dbReference type="ChEBI" id="CHEBI:18420"/>
    </cofactor>
    <cofactor evidence="9">
        <name>Mn(2+)</name>
        <dbReference type="ChEBI" id="CHEBI:29035"/>
    </cofactor>
</comment>
<feature type="binding site" evidence="9">
    <location>
        <position position="215"/>
    </location>
    <ligand>
        <name>1-deoxy-D-xylulose 5-phosphate</name>
        <dbReference type="ChEBI" id="CHEBI:57792"/>
    </ligand>
</feature>
<evidence type="ECO:0000259" key="11">
    <source>
        <dbReference type="Pfam" id="PF08436"/>
    </source>
</evidence>
<dbReference type="RefSeq" id="WP_262573869.1">
    <property type="nucleotide sequence ID" value="NZ_JAOQKJ010000003.1"/>
</dbReference>
<feature type="binding site" evidence="9">
    <location>
        <position position="149"/>
    </location>
    <ligand>
        <name>1-deoxy-D-xylulose 5-phosphate</name>
        <dbReference type="ChEBI" id="CHEBI:57792"/>
    </ligand>
</feature>
<feature type="binding site" evidence="9">
    <location>
        <position position="10"/>
    </location>
    <ligand>
        <name>NADPH</name>
        <dbReference type="ChEBI" id="CHEBI:57783"/>
    </ligand>
</feature>
<dbReference type="Pfam" id="PF02670">
    <property type="entry name" value="DXP_reductoisom"/>
    <property type="match status" value="1"/>
</dbReference>
<feature type="binding site" evidence="9">
    <location>
        <position position="12"/>
    </location>
    <ligand>
        <name>NADPH</name>
        <dbReference type="ChEBI" id="CHEBI:57783"/>
    </ligand>
</feature>
<feature type="binding site" evidence="9">
    <location>
        <position position="214"/>
    </location>
    <ligand>
        <name>1-deoxy-D-xylulose 5-phosphate</name>
        <dbReference type="ChEBI" id="CHEBI:57792"/>
    </ligand>
</feature>
<feature type="binding site" evidence="9">
    <location>
        <position position="148"/>
    </location>
    <ligand>
        <name>1-deoxy-D-xylulose 5-phosphate</name>
        <dbReference type="ChEBI" id="CHEBI:57792"/>
    </ligand>
</feature>
<dbReference type="InterPro" id="IPR026877">
    <property type="entry name" value="DXPR_C"/>
</dbReference>
<dbReference type="InterPro" id="IPR013512">
    <property type="entry name" value="DXP_reductoisomerase_N"/>
</dbReference>
<dbReference type="InterPro" id="IPR036291">
    <property type="entry name" value="NAD(P)-bd_dom_sf"/>
</dbReference>
<feature type="binding site" evidence="9">
    <location>
        <position position="218"/>
    </location>
    <ligand>
        <name>Mn(2+)</name>
        <dbReference type="ChEBI" id="CHEBI:29035"/>
    </ligand>
</feature>
<keyword evidence="4 9" id="KW-0521">NADP</keyword>
<feature type="binding site" evidence="9">
    <location>
        <position position="147"/>
    </location>
    <ligand>
        <name>Mn(2+)</name>
        <dbReference type="ChEBI" id="CHEBI:29035"/>
    </ligand>
</feature>
<feature type="binding site" evidence="9">
    <location>
        <position position="11"/>
    </location>
    <ligand>
        <name>NADPH</name>
        <dbReference type="ChEBI" id="CHEBI:57783"/>
    </ligand>
</feature>
<dbReference type="PANTHER" id="PTHR30525">
    <property type="entry name" value="1-DEOXY-D-XYLULOSE 5-PHOSPHATE REDUCTOISOMERASE"/>
    <property type="match status" value="1"/>
</dbReference>
<feature type="binding site" evidence="9">
    <location>
        <position position="202"/>
    </location>
    <ligand>
        <name>NADPH</name>
        <dbReference type="ChEBI" id="CHEBI:57783"/>
    </ligand>
</feature>
<dbReference type="InterPro" id="IPR003821">
    <property type="entry name" value="DXP_reductoisomerase"/>
</dbReference>
<protein>
    <recommendedName>
        <fullName evidence="9">1-deoxy-D-xylulose 5-phosphate reductoisomerase</fullName>
        <shortName evidence="9">DXP reductoisomerase</shortName>
        <ecNumber evidence="9">1.1.1.267</ecNumber>
    </recommendedName>
    <alternativeName>
        <fullName evidence="9">1-deoxyxylulose-5-phosphate reductoisomerase</fullName>
    </alternativeName>
    <alternativeName>
        <fullName evidence="9">2-C-methyl-D-erythritol 4-phosphate synthase</fullName>
    </alternativeName>
</protein>
<keyword evidence="7 9" id="KW-0414">Isoprene biosynthesis</keyword>
<dbReference type="EMBL" id="JAOQKJ010000003">
    <property type="protein sequence ID" value="MCU6743607.1"/>
    <property type="molecule type" value="Genomic_DNA"/>
</dbReference>
<evidence type="ECO:0000256" key="6">
    <source>
        <dbReference type="ARBA" id="ARBA00023211"/>
    </source>
</evidence>
<evidence type="ECO:0000256" key="5">
    <source>
        <dbReference type="ARBA" id="ARBA00023002"/>
    </source>
</evidence>
<comment type="catalytic activity">
    <reaction evidence="8">
        <text>2-C-methyl-D-erythritol 4-phosphate + NADP(+) = 1-deoxy-D-xylulose 5-phosphate + NADPH + H(+)</text>
        <dbReference type="Rhea" id="RHEA:13717"/>
        <dbReference type="ChEBI" id="CHEBI:15378"/>
        <dbReference type="ChEBI" id="CHEBI:57783"/>
        <dbReference type="ChEBI" id="CHEBI:57792"/>
        <dbReference type="ChEBI" id="CHEBI:58262"/>
        <dbReference type="ChEBI" id="CHEBI:58349"/>
        <dbReference type="EC" id="1.1.1.267"/>
    </reaction>
    <physiologicalReaction direction="right-to-left" evidence="8">
        <dbReference type="Rhea" id="RHEA:13719"/>
    </physiologicalReaction>
</comment>
<evidence type="ECO:0000256" key="8">
    <source>
        <dbReference type="ARBA" id="ARBA00048543"/>
    </source>
</evidence>
<sequence>MKRIGVLGSTGSIGTQTLEIVRNNKDLQVTALAAGTSVTLMEQQIREFLPQLAVMWTEEAARDLKERVADLPVKVLCGMDGLLTLAAMEDMDILVTAIVGMIGIRPTIAAISAGKTIALANKETLVTAGHIIMPLAAEKKVPILPVDSEHSAIFQSMNGENRKRVSKILLTASGGPFRGKKREELADITVEDALKHPNWSMGRKITVDSSTLVNKGLEVIEAKWLFNVEPENIQVVVQPQSVIHSMVEYEDGGIMAQLGTPDMKLPIQYALFYPDRRPLPGKRLDFYEMKSITFEKPDTDTFLGLPLAYRAIHAGGSMPTVFNAANERAVALFLDKKIRFLTIYDLIQGAMENHKVVENPSVEQILEAEAEAHAFVESHRRS</sequence>
<dbReference type="Pfam" id="PF13288">
    <property type="entry name" value="DXPR_C"/>
    <property type="match status" value="1"/>
</dbReference>
<feature type="domain" description="1-deoxy-D-xylulose 5-phosphate reductoisomerase N-terminal" evidence="10">
    <location>
        <begin position="4"/>
        <end position="129"/>
    </location>
</feature>
<dbReference type="SUPFAM" id="SSF51735">
    <property type="entry name" value="NAD(P)-binding Rossmann-fold domains"/>
    <property type="match status" value="1"/>
</dbReference>
<keyword evidence="5 9" id="KW-0560">Oxidoreductase</keyword>
<evidence type="ECO:0000256" key="2">
    <source>
        <dbReference type="ARBA" id="ARBA00006825"/>
    </source>
</evidence>
<gene>
    <name evidence="9 13" type="primary">dxr</name>
    <name evidence="13" type="ORF">OCV77_03675</name>
</gene>
<name>A0ABT2T0Y5_9FIRM</name>
<dbReference type="NCBIfam" id="TIGR00243">
    <property type="entry name" value="Dxr"/>
    <property type="match status" value="1"/>
</dbReference>
<dbReference type="NCBIfam" id="NF009114">
    <property type="entry name" value="PRK12464.1"/>
    <property type="match status" value="1"/>
</dbReference>
<evidence type="ECO:0000313" key="14">
    <source>
        <dbReference type="Proteomes" id="UP001652432"/>
    </source>
</evidence>
<keyword evidence="14" id="KW-1185">Reference proteome</keyword>
<evidence type="ECO:0000256" key="1">
    <source>
        <dbReference type="ARBA" id="ARBA00005094"/>
    </source>
</evidence>
<feature type="binding site" evidence="9">
    <location>
        <position position="13"/>
    </location>
    <ligand>
        <name>NADPH</name>
        <dbReference type="ChEBI" id="CHEBI:57783"/>
    </ligand>
</feature>
<evidence type="ECO:0000256" key="3">
    <source>
        <dbReference type="ARBA" id="ARBA00022723"/>
    </source>
</evidence>
<feature type="domain" description="DXP reductoisomerase C-terminal" evidence="12">
    <location>
        <begin position="258"/>
        <end position="373"/>
    </location>
</feature>
<feature type="binding site" evidence="9">
    <location>
        <position position="218"/>
    </location>
    <ligand>
        <name>1-deoxy-D-xylulose 5-phosphate</name>
        <dbReference type="ChEBI" id="CHEBI:57792"/>
    </ligand>
</feature>
<evidence type="ECO:0000259" key="10">
    <source>
        <dbReference type="Pfam" id="PF02670"/>
    </source>
</evidence>
<feature type="binding site" evidence="9">
    <location>
        <position position="123"/>
    </location>
    <ligand>
        <name>NADPH</name>
        <dbReference type="ChEBI" id="CHEBI:57783"/>
    </ligand>
</feature>
<feature type="binding site" evidence="9">
    <location>
        <position position="196"/>
    </location>
    <ligand>
        <name>1-deoxy-D-xylulose 5-phosphate</name>
        <dbReference type="ChEBI" id="CHEBI:57792"/>
    </ligand>
</feature>
<evidence type="ECO:0000259" key="12">
    <source>
        <dbReference type="Pfam" id="PF13288"/>
    </source>
</evidence>
<keyword evidence="6 9" id="KW-0464">Manganese</keyword>
<comment type="caution">
    <text evidence="9">Lacks conserved residue(s) required for the propagation of feature annotation.</text>
</comment>
<comment type="similarity">
    <text evidence="2 9">Belongs to the DXR family.</text>
</comment>
<feature type="binding site" evidence="9">
    <location>
        <position position="209"/>
    </location>
    <ligand>
        <name>1-deoxy-D-xylulose 5-phosphate</name>
        <dbReference type="ChEBI" id="CHEBI:57792"/>
    </ligand>
</feature>
<accession>A0ABT2T0Y5</accession>
<dbReference type="HAMAP" id="MF_00183">
    <property type="entry name" value="DXP_reductoisom"/>
    <property type="match status" value="1"/>
</dbReference>
<dbReference type="GO" id="GO:0030604">
    <property type="term" value="F:1-deoxy-D-xylulose-5-phosphate reductoisomerase activity"/>
    <property type="evidence" value="ECO:0007669"/>
    <property type="project" value="UniProtKB-EC"/>
</dbReference>
<keyword evidence="9" id="KW-0460">Magnesium</keyword>
<dbReference type="InterPro" id="IPR013644">
    <property type="entry name" value="DXP_reductoisomerase_C"/>
</dbReference>
<comment type="function">
    <text evidence="9">Catalyzes the NADPH-dependent rearrangement and reduction of 1-deoxy-D-xylulose-5-phosphate (DXP) to 2-C-methyl-D-erythritol 4-phosphate (MEP).</text>
</comment>